<organism evidence="3 5">
    <name type="scientific">Gordonia amicalis</name>
    <dbReference type="NCBI Taxonomy" id="89053"/>
    <lineage>
        <taxon>Bacteria</taxon>
        <taxon>Bacillati</taxon>
        <taxon>Actinomycetota</taxon>
        <taxon>Actinomycetes</taxon>
        <taxon>Mycobacteriales</taxon>
        <taxon>Gordoniaceae</taxon>
        <taxon>Gordonia</taxon>
    </lineage>
</organism>
<evidence type="ECO:0000313" key="3">
    <source>
        <dbReference type="EMBL" id="MDV6311640.1"/>
    </source>
</evidence>
<dbReference type="EMBL" id="JAWLKI010000005">
    <property type="protein sequence ID" value="MDV6307005.1"/>
    <property type="molecule type" value="Genomic_DNA"/>
</dbReference>
<sequence length="158" mass="16240">MTAGQSDLTVRRGQISIDRFTCLGTACVVVGGLVAAVARPLDLTKGSWLAAYLVLVCGVALAVIGAAQQHTREPVPPGVQHLQLTGWVVANGLVIGGSLAELPYVVDAGSLILFTVLALTAWAGRSLARDFPLAGGAYLATIFVLASSIPVGIVLAHR</sequence>
<keyword evidence="4" id="KW-1185">Reference proteome</keyword>
<keyword evidence="1" id="KW-0472">Membrane</keyword>
<dbReference type="RefSeq" id="WP_024499935.1">
    <property type="nucleotide sequence ID" value="NZ_CP091855.1"/>
</dbReference>
<evidence type="ECO:0000313" key="4">
    <source>
        <dbReference type="Proteomes" id="UP001185779"/>
    </source>
</evidence>
<evidence type="ECO:0000256" key="1">
    <source>
        <dbReference type="SAM" id="Phobius"/>
    </source>
</evidence>
<comment type="caution">
    <text evidence="3">The sequence shown here is derived from an EMBL/GenBank/DDBJ whole genome shotgun (WGS) entry which is preliminary data.</text>
</comment>
<feature type="transmembrane region" description="Helical" evidence="1">
    <location>
        <begin position="136"/>
        <end position="156"/>
    </location>
</feature>
<protein>
    <submittedName>
        <fullName evidence="3">Uncharacterized protein</fullName>
    </submittedName>
</protein>
<name>A0AAE4U4R8_9ACTN</name>
<dbReference type="Proteomes" id="UP001185922">
    <property type="component" value="Unassembled WGS sequence"/>
</dbReference>
<accession>A0AAE4U4R8</accession>
<keyword evidence="1" id="KW-0812">Transmembrane</keyword>
<dbReference type="EMBL" id="JAWLKH010000005">
    <property type="protein sequence ID" value="MDV6311640.1"/>
    <property type="molecule type" value="Genomic_DNA"/>
</dbReference>
<feature type="transmembrane region" description="Helical" evidence="1">
    <location>
        <begin position="104"/>
        <end position="124"/>
    </location>
</feature>
<feature type="transmembrane region" description="Helical" evidence="1">
    <location>
        <begin position="20"/>
        <end position="41"/>
    </location>
</feature>
<evidence type="ECO:0000313" key="2">
    <source>
        <dbReference type="EMBL" id="MDV6307005.1"/>
    </source>
</evidence>
<feature type="transmembrane region" description="Helical" evidence="1">
    <location>
        <begin position="47"/>
        <end position="67"/>
    </location>
</feature>
<dbReference type="GeneID" id="77171697"/>
<proteinExistence type="predicted"/>
<reference evidence="3 4" key="1">
    <citation type="submission" date="2023-10" db="EMBL/GenBank/DDBJ databases">
        <title>Development of a sustainable strategy for remediation of hydrocarbon-contaminated territories based on the waste exchange concept.</title>
        <authorList>
            <person name="Krivoruchko A."/>
        </authorList>
    </citation>
    <scope>NUCLEOTIDE SEQUENCE</scope>
    <source>
        <strain evidence="2 4">IEGM 1266</strain>
        <strain evidence="3">IEGM 1279</strain>
    </source>
</reference>
<gene>
    <name evidence="2" type="ORF">R3P94_06590</name>
    <name evidence="3" type="ORF">R3Q15_06975</name>
</gene>
<keyword evidence="1" id="KW-1133">Transmembrane helix</keyword>
<evidence type="ECO:0000313" key="5">
    <source>
        <dbReference type="Proteomes" id="UP001185922"/>
    </source>
</evidence>
<dbReference type="AlphaFoldDB" id="A0AAE4U4R8"/>
<dbReference type="Proteomes" id="UP001185779">
    <property type="component" value="Unassembled WGS sequence"/>
</dbReference>